<feature type="region of interest" description="Disordered" evidence="1">
    <location>
        <begin position="1"/>
        <end position="76"/>
    </location>
</feature>
<dbReference type="Proteomes" id="UP001596317">
    <property type="component" value="Unassembled WGS sequence"/>
</dbReference>
<name>A0ABW1ZF48_9DEIO</name>
<gene>
    <name evidence="2" type="ORF">ACFP90_00420</name>
</gene>
<accession>A0ABW1ZF48</accession>
<evidence type="ECO:0000256" key="1">
    <source>
        <dbReference type="SAM" id="MobiDB-lite"/>
    </source>
</evidence>
<proteinExistence type="predicted"/>
<organism evidence="2 3">
    <name type="scientific">Deinococcus multiflagellatus</name>
    <dbReference type="NCBI Taxonomy" id="1656887"/>
    <lineage>
        <taxon>Bacteria</taxon>
        <taxon>Thermotogati</taxon>
        <taxon>Deinococcota</taxon>
        <taxon>Deinococci</taxon>
        <taxon>Deinococcales</taxon>
        <taxon>Deinococcaceae</taxon>
        <taxon>Deinococcus</taxon>
    </lineage>
</organism>
<feature type="compositionally biased region" description="Low complexity" evidence="1">
    <location>
        <begin position="9"/>
        <end position="21"/>
    </location>
</feature>
<protein>
    <submittedName>
        <fullName evidence="2">Uncharacterized protein</fullName>
    </submittedName>
</protein>
<sequence length="152" mass="14725">MSVPNVTRLPSGAAGSSTLGAGTAGTGTPGTGGAGTLPGASGTGVAGTPATATPTPSTPQVITDLSAPPTAGTTPAASTNALDSFVQTQELAFNAVVLGPVNTAIFRSKDGFVVVSVGQTLPDTQVTVKEVTATSATLSLGNNTTTLELEKR</sequence>
<feature type="compositionally biased region" description="Low complexity" evidence="1">
    <location>
        <begin position="66"/>
        <end position="76"/>
    </location>
</feature>
<dbReference type="EMBL" id="JBHSWB010000001">
    <property type="protein sequence ID" value="MFC6658997.1"/>
    <property type="molecule type" value="Genomic_DNA"/>
</dbReference>
<evidence type="ECO:0000313" key="3">
    <source>
        <dbReference type="Proteomes" id="UP001596317"/>
    </source>
</evidence>
<evidence type="ECO:0000313" key="2">
    <source>
        <dbReference type="EMBL" id="MFC6658997.1"/>
    </source>
</evidence>
<reference evidence="3" key="1">
    <citation type="journal article" date="2019" name="Int. J. Syst. Evol. Microbiol.">
        <title>The Global Catalogue of Microorganisms (GCM) 10K type strain sequencing project: providing services to taxonomists for standard genome sequencing and annotation.</title>
        <authorList>
            <consortium name="The Broad Institute Genomics Platform"/>
            <consortium name="The Broad Institute Genome Sequencing Center for Infectious Disease"/>
            <person name="Wu L."/>
            <person name="Ma J."/>
        </authorList>
    </citation>
    <scope>NUCLEOTIDE SEQUENCE [LARGE SCALE GENOMIC DNA]</scope>
    <source>
        <strain evidence="3">CCUG 63830</strain>
    </source>
</reference>
<dbReference type="RefSeq" id="WP_380053427.1">
    <property type="nucleotide sequence ID" value="NZ_JBHSWB010000001.1"/>
</dbReference>
<keyword evidence="3" id="KW-1185">Reference proteome</keyword>
<feature type="compositionally biased region" description="Gly residues" evidence="1">
    <location>
        <begin position="22"/>
        <end position="45"/>
    </location>
</feature>
<feature type="compositionally biased region" description="Low complexity" evidence="1">
    <location>
        <begin position="46"/>
        <end position="59"/>
    </location>
</feature>
<comment type="caution">
    <text evidence="2">The sequence shown here is derived from an EMBL/GenBank/DDBJ whole genome shotgun (WGS) entry which is preliminary data.</text>
</comment>